<keyword evidence="2" id="KW-1185">Reference proteome</keyword>
<protein>
    <submittedName>
        <fullName evidence="1">3-oxoadipate enol-lactonase 2</fullName>
        <ecNumber evidence="1">3.1.1.24</ecNumber>
    </submittedName>
</protein>
<name>A0A221W7E8_9PSEU</name>
<reference evidence="1 2" key="1">
    <citation type="submission" date="2017-07" db="EMBL/GenBank/DDBJ databases">
        <title>Complete genome sequence of Actinoalloteichus hoggarensis DSM 45943, type strain of Actinoalloteichus hoggarensis.</title>
        <authorList>
            <person name="Ruckert C."/>
            <person name="Nouioui I."/>
            <person name="Willmese J."/>
            <person name="van Wezel G."/>
            <person name="Klenk H.-P."/>
            <person name="Kalinowski J."/>
            <person name="Zotchev S.B."/>
        </authorList>
    </citation>
    <scope>NUCLEOTIDE SEQUENCE [LARGE SCALE GENOMIC DNA]</scope>
    <source>
        <strain evidence="1 2">DSM 45943</strain>
    </source>
</reference>
<keyword evidence="1" id="KW-0378">Hydrolase</keyword>
<dbReference type="EC" id="3.1.1.24" evidence="1"/>
<dbReference type="SUPFAM" id="SSF53474">
    <property type="entry name" value="alpha/beta-Hydrolases"/>
    <property type="match status" value="1"/>
</dbReference>
<dbReference type="KEGG" id="ahg:AHOG_20285"/>
<dbReference type="PANTHER" id="PTHR43433:SF5">
    <property type="entry name" value="AB HYDROLASE-1 DOMAIN-CONTAINING PROTEIN"/>
    <property type="match status" value="1"/>
</dbReference>
<dbReference type="GO" id="GO:0047570">
    <property type="term" value="F:3-oxoadipate enol-lactonase activity"/>
    <property type="evidence" value="ECO:0007669"/>
    <property type="project" value="UniProtKB-EC"/>
</dbReference>
<dbReference type="PRINTS" id="PR00111">
    <property type="entry name" value="ABHYDROLASE"/>
</dbReference>
<dbReference type="EMBL" id="CP022521">
    <property type="protein sequence ID" value="ASO21674.1"/>
    <property type="molecule type" value="Genomic_DNA"/>
</dbReference>
<dbReference type="InterPro" id="IPR029058">
    <property type="entry name" value="AB_hydrolase_fold"/>
</dbReference>
<evidence type="ECO:0000313" key="1">
    <source>
        <dbReference type="EMBL" id="ASO21674.1"/>
    </source>
</evidence>
<organism evidence="1 2">
    <name type="scientific">Actinoalloteichus hoggarensis</name>
    <dbReference type="NCBI Taxonomy" id="1470176"/>
    <lineage>
        <taxon>Bacteria</taxon>
        <taxon>Bacillati</taxon>
        <taxon>Actinomycetota</taxon>
        <taxon>Actinomycetes</taxon>
        <taxon>Pseudonocardiales</taxon>
        <taxon>Pseudonocardiaceae</taxon>
        <taxon>Actinoalloteichus</taxon>
    </lineage>
</organism>
<dbReference type="InterPro" id="IPR050471">
    <property type="entry name" value="AB_hydrolase"/>
</dbReference>
<dbReference type="RefSeq" id="WP_157736944.1">
    <property type="nucleotide sequence ID" value="NZ_CP022521.1"/>
</dbReference>
<dbReference type="InterPro" id="IPR000073">
    <property type="entry name" value="AB_hydrolase_1"/>
</dbReference>
<sequence>MPTLTTTNGTSLYYEVHGAGPPLLLVHAISAGAAMWRPQVEHFAATHRVITFDAPGVGRSGPIRGSRGTLPAMAADVVDLLDHLAVARAAVCGVSFGGILAQQLAVTHPERIERLAIVDSYSDSRPTSLGRAAWLASVYAGAWSNLLPTRVLRSIIERQYRRWPEAASVLGEAVSRLRGVDALKTRLAINLVNFVPGLRSADFPVLAVVGADSWPRSGTFTAELRRAVPRTAVVRIPDSTDPSSLCRPELFNEILARFLRDEPVGTAPG</sequence>
<dbReference type="PANTHER" id="PTHR43433">
    <property type="entry name" value="HYDROLASE, ALPHA/BETA FOLD FAMILY PROTEIN"/>
    <property type="match status" value="1"/>
</dbReference>
<dbReference type="Proteomes" id="UP000204221">
    <property type="component" value="Chromosome"/>
</dbReference>
<dbReference type="Gene3D" id="3.40.50.1820">
    <property type="entry name" value="alpha/beta hydrolase"/>
    <property type="match status" value="1"/>
</dbReference>
<dbReference type="Pfam" id="PF00561">
    <property type="entry name" value="Abhydrolase_1"/>
    <property type="match status" value="1"/>
</dbReference>
<proteinExistence type="predicted"/>
<dbReference type="OrthoDB" id="495620at2"/>
<accession>A0A221W7E8</accession>
<dbReference type="AlphaFoldDB" id="A0A221W7E8"/>
<gene>
    <name evidence="1" type="primary">catD3</name>
    <name evidence="1" type="ORF">AHOG_20285</name>
</gene>
<evidence type="ECO:0000313" key="2">
    <source>
        <dbReference type="Proteomes" id="UP000204221"/>
    </source>
</evidence>